<evidence type="ECO:0000313" key="4">
    <source>
        <dbReference type="Proteomes" id="UP000034845"/>
    </source>
</evidence>
<name>A0A0G0MPS9_YANXG</name>
<reference evidence="3 4" key="1">
    <citation type="journal article" date="2015" name="Nature">
        <title>rRNA introns, odd ribosomes, and small enigmatic genomes across a large radiation of phyla.</title>
        <authorList>
            <person name="Brown C.T."/>
            <person name="Hug L.A."/>
            <person name="Thomas B.C."/>
            <person name="Sharon I."/>
            <person name="Castelle C.J."/>
            <person name="Singh A."/>
            <person name="Wilkins M.J."/>
            <person name="Williams K.H."/>
            <person name="Banfield J.F."/>
        </authorList>
    </citation>
    <scope>NUCLEOTIDE SEQUENCE [LARGE SCALE GENOMIC DNA]</scope>
    <source>
        <strain evidence="4">GW2011_GWA1_39_13</strain>
    </source>
</reference>
<comment type="caution">
    <text evidence="3">The sequence shown here is derived from an EMBL/GenBank/DDBJ whole genome shotgun (WGS) entry which is preliminary data.</text>
</comment>
<keyword evidence="1" id="KW-0812">Transmembrane</keyword>
<dbReference type="EMBL" id="LBWF01000002">
    <property type="protein sequence ID" value="KKR02446.1"/>
    <property type="molecule type" value="Genomic_DNA"/>
</dbReference>
<feature type="transmembrane region" description="Helical" evidence="1">
    <location>
        <begin position="21"/>
        <end position="40"/>
    </location>
</feature>
<keyword evidence="1" id="KW-1133">Transmembrane helix</keyword>
<organism evidence="3 4">
    <name type="scientific">Yanofskybacteria sp. (strain GW2011_GWA1_39_13)</name>
    <dbReference type="NCBI Taxonomy" id="1619019"/>
    <lineage>
        <taxon>Bacteria</taxon>
        <taxon>Candidatus Yanofskyibacteriota</taxon>
    </lineage>
</organism>
<evidence type="ECO:0000259" key="2">
    <source>
        <dbReference type="Pfam" id="PF09834"/>
    </source>
</evidence>
<protein>
    <recommendedName>
        <fullName evidence="2">DUF2061 domain-containing protein</fullName>
    </recommendedName>
</protein>
<gene>
    <name evidence="3" type="ORF">UT29_C0002G0008</name>
</gene>
<dbReference type="InterPro" id="IPR018638">
    <property type="entry name" value="DUF2061_membrane"/>
</dbReference>
<dbReference type="Proteomes" id="UP000034845">
    <property type="component" value="Unassembled WGS sequence"/>
</dbReference>
<sequence length="76" mass="8688">MNIHPIDGLINNSQARSISKAITWRIIAATITGTIVFVYTGKLKETGEILMVAEIILTIAYYLHERFWILIRKKKS</sequence>
<accession>A0A0G0MPS9</accession>
<keyword evidence="1" id="KW-0472">Membrane</keyword>
<evidence type="ECO:0000256" key="1">
    <source>
        <dbReference type="SAM" id="Phobius"/>
    </source>
</evidence>
<feature type="domain" description="DUF2061" evidence="2">
    <location>
        <begin position="18"/>
        <end position="68"/>
    </location>
</feature>
<proteinExistence type="predicted"/>
<evidence type="ECO:0000313" key="3">
    <source>
        <dbReference type="EMBL" id="KKR02446.1"/>
    </source>
</evidence>
<feature type="transmembrane region" description="Helical" evidence="1">
    <location>
        <begin position="46"/>
        <end position="64"/>
    </location>
</feature>
<dbReference type="AlphaFoldDB" id="A0A0G0MPS9"/>
<dbReference type="Pfam" id="PF09834">
    <property type="entry name" value="DUF2061"/>
    <property type="match status" value="1"/>
</dbReference>